<dbReference type="GO" id="GO:0003676">
    <property type="term" value="F:nucleic acid binding"/>
    <property type="evidence" value="ECO:0007669"/>
    <property type="project" value="InterPro"/>
</dbReference>
<evidence type="ECO:0000256" key="2">
    <source>
        <dbReference type="SAM" id="MobiDB-lite"/>
    </source>
</evidence>
<evidence type="ECO:0000256" key="1">
    <source>
        <dbReference type="ARBA" id="ARBA00023450"/>
    </source>
</evidence>
<dbReference type="CDD" id="cd00085">
    <property type="entry name" value="HNHc"/>
    <property type="match status" value="1"/>
</dbReference>
<dbReference type="EMBL" id="JABAHY010000021">
    <property type="protein sequence ID" value="NLS11072.1"/>
    <property type="molecule type" value="Genomic_DNA"/>
</dbReference>
<evidence type="ECO:0000313" key="5">
    <source>
        <dbReference type="Proteomes" id="UP000523139"/>
    </source>
</evidence>
<dbReference type="Pfam" id="PF02720">
    <property type="entry name" value="DUF222"/>
    <property type="match status" value="1"/>
</dbReference>
<organism evidence="4 5">
    <name type="scientific">Nesterenkonia sedimenti</name>
    <dbReference type="NCBI Taxonomy" id="1463632"/>
    <lineage>
        <taxon>Bacteria</taxon>
        <taxon>Bacillati</taxon>
        <taxon>Actinomycetota</taxon>
        <taxon>Actinomycetes</taxon>
        <taxon>Micrococcales</taxon>
        <taxon>Micrococcaceae</taxon>
        <taxon>Nesterenkonia</taxon>
    </lineage>
</organism>
<feature type="region of interest" description="Disordered" evidence="2">
    <location>
        <begin position="203"/>
        <end position="229"/>
    </location>
</feature>
<dbReference type="RefSeq" id="WP_168888557.1">
    <property type="nucleotide sequence ID" value="NZ_JABAHY010000021.1"/>
</dbReference>
<gene>
    <name evidence="4" type="ORF">HGQ17_13920</name>
</gene>
<dbReference type="InterPro" id="IPR003615">
    <property type="entry name" value="HNH_nuc"/>
</dbReference>
<dbReference type="Proteomes" id="UP000523139">
    <property type="component" value="Unassembled WGS sequence"/>
</dbReference>
<dbReference type="SMART" id="SM00507">
    <property type="entry name" value="HNHc"/>
    <property type="match status" value="1"/>
</dbReference>
<feature type="region of interest" description="Disordered" evidence="2">
    <location>
        <begin position="249"/>
        <end position="309"/>
    </location>
</feature>
<dbReference type="AlphaFoldDB" id="A0A7X8TMD3"/>
<accession>A0A7X8TMD3</accession>
<dbReference type="Gene3D" id="1.10.30.50">
    <property type="match status" value="1"/>
</dbReference>
<evidence type="ECO:0000259" key="3">
    <source>
        <dbReference type="SMART" id="SM00507"/>
    </source>
</evidence>
<name>A0A7X8TMD3_9MICC</name>
<feature type="non-terminal residue" evidence="4">
    <location>
        <position position="496"/>
    </location>
</feature>
<comment type="similarity">
    <text evidence="1">Belongs to the Rv1128c/1148c/1588c/1702c/1945/3466 family.</text>
</comment>
<dbReference type="GO" id="GO:0004519">
    <property type="term" value="F:endonuclease activity"/>
    <property type="evidence" value="ECO:0007669"/>
    <property type="project" value="InterPro"/>
</dbReference>
<evidence type="ECO:0000313" key="4">
    <source>
        <dbReference type="EMBL" id="NLS11072.1"/>
    </source>
</evidence>
<sequence length="496" mass="53745">MGKKTSTPEEHSVLEAARDHHKRELREQAEKVSQLLVYKSLRMDEMKGDHSFSTHAFEKSVYRECAEALGVPLPEVRRLIGAVEAVAEKLPATHALYLEGEADLASVHKVNRAIEGISHRHELLETLDGELITKARDLNSAELDNWLKQRVPELDVKAYEERYERSKHKHYVAFEPQGDGSTKFHGLISTVAAARIEQMLYSMARNKPRKSTNQVDDAGSTEERTHTQRMADIFTNALTRGLQGEFVTSPAEAASPEGADSQGHQPLPWADTTGLTSTGETPNDPTPTAAADSPTSPPSNSIPEPTGAGAAKIGILVPVKTLTGESDDPVISWDRTWMLPASEARAIAADSSAKHDWYAVGVAKGVSTGADAEEGTSTGVGEVLTVTKARTTPASTRTEDIDQWVSKTDPEAQNLLTMTYESRTARDHQRNAVLIRDGQCQTSGCTQPGWLAEIDHKQSFETGGATTGENLQTLCKACRAPRGAVGSSGGERPLPL</sequence>
<keyword evidence="5" id="KW-1185">Reference proteome</keyword>
<proteinExistence type="inferred from homology"/>
<feature type="compositionally biased region" description="Low complexity" evidence="2">
    <location>
        <begin position="281"/>
        <end position="301"/>
    </location>
</feature>
<dbReference type="InterPro" id="IPR002711">
    <property type="entry name" value="HNH"/>
</dbReference>
<feature type="region of interest" description="Disordered" evidence="2">
    <location>
        <begin position="1"/>
        <end position="25"/>
    </location>
</feature>
<reference evidence="4 5" key="1">
    <citation type="submission" date="2020-04" db="EMBL/GenBank/DDBJ databases">
        <title>Nesterenkonia sp. nov., isolated from marine sediment.</title>
        <authorList>
            <person name="Zhang G."/>
        </authorList>
    </citation>
    <scope>NUCLEOTIDE SEQUENCE [LARGE SCALE GENOMIC DNA]</scope>
    <source>
        <strain evidence="4 5">MY13</strain>
    </source>
</reference>
<dbReference type="InterPro" id="IPR003870">
    <property type="entry name" value="DUF222"/>
</dbReference>
<dbReference type="Pfam" id="PF01844">
    <property type="entry name" value="HNH"/>
    <property type="match status" value="1"/>
</dbReference>
<dbReference type="GO" id="GO:0008270">
    <property type="term" value="F:zinc ion binding"/>
    <property type="evidence" value="ECO:0007669"/>
    <property type="project" value="InterPro"/>
</dbReference>
<feature type="domain" description="HNH nuclease" evidence="3">
    <location>
        <begin position="428"/>
        <end position="480"/>
    </location>
</feature>
<protein>
    <submittedName>
        <fullName evidence="4">DUF222 domain-containing protein</fullName>
    </submittedName>
</protein>
<comment type="caution">
    <text evidence="4">The sequence shown here is derived from an EMBL/GenBank/DDBJ whole genome shotgun (WGS) entry which is preliminary data.</text>
</comment>